<organism evidence="2">
    <name type="scientific">Leviviridae sp</name>
    <dbReference type="NCBI Taxonomy" id="2027243"/>
    <lineage>
        <taxon>Viruses</taxon>
        <taxon>Riboviria</taxon>
        <taxon>Orthornavirae</taxon>
        <taxon>Lenarviricota</taxon>
        <taxon>Leviviricetes</taxon>
        <taxon>Norzivirales</taxon>
        <taxon>Fiersviridae</taxon>
    </lineage>
</organism>
<feature type="region of interest" description="Disordered" evidence="1">
    <location>
        <begin position="449"/>
        <end position="483"/>
    </location>
</feature>
<sequence>MPIVTQSREDLPIHAQGLLTVGNSGSFAPYTPFDWYRASRYETTTSFRSKAGHSEDLVDEDGFTGSLGTRAEFQEELSKSDREMGKPAYDTGHEFKSVKSTLELSSASRDFSFSRNSGHPFWGNTPVRYRGDVLPWASWNMAPNWPDPVEPSFNEINRDGARAINRTLPTKPHAGLMQFLGELREQFPQLIGHAIVQKSLGPRALGNEHLNVQFGWRPLIADLQKFALAVLAGNNLLRQYVRDSNRQVRRHTVLFEGTALTEKPPWNSGVNYVHADEGLPYSPEGFFMILPSATVTDTVTQRVWFSGAYAYLLADLSSWVRKAERFDQQANHLLGTRLTPSVLWELTPWSWMIDWFGNFSAVVQNADALTSDSLSLRYGYIMHHYEVRREVSIIGAYDFQGKRMPTITAYLTRSSKTRTRATPFGFGLDLSTLSPRQWAIVGALGGTKSPRSLRLDNPVQPRLKPQKGVKRLPRTPRKPRIRA</sequence>
<protein>
    <submittedName>
        <fullName evidence="2">Uncharacterized protein</fullName>
    </submittedName>
</protein>
<accession>A0A514CZF4</accession>
<proteinExistence type="predicted"/>
<gene>
    <name evidence="2" type="ORF">H1Bulk30668_000003</name>
</gene>
<dbReference type="EMBL" id="MN032885">
    <property type="protein sequence ID" value="QDH86733.1"/>
    <property type="molecule type" value="Genomic_RNA"/>
</dbReference>
<reference evidence="2" key="1">
    <citation type="submission" date="2019-05" db="EMBL/GenBank/DDBJ databases">
        <title>Metatranscriptomic reconstruction reveals RNA viruses with the potential to shape carbon cycling in soil.</title>
        <authorList>
            <person name="Starr E.P."/>
            <person name="Nuccio E."/>
            <person name="Pett-Ridge J."/>
            <person name="Banfield J.F."/>
            <person name="Firestone M.K."/>
        </authorList>
    </citation>
    <scope>NUCLEOTIDE SEQUENCE</scope>
    <source>
        <strain evidence="2">H1_Bulk_30_scaffold_668</strain>
    </source>
</reference>
<name>A0A514CZF4_9VIRU</name>
<evidence type="ECO:0000313" key="2">
    <source>
        <dbReference type="EMBL" id="QDH86733.1"/>
    </source>
</evidence>
<evidence type="ECO:0000256" key="1">
    <source>
        <dbReference type="SAM" id="MobiDB-lite"/>
    </source>
</evidence>
<feature type="compositionally biased region" description="Basic residues" evidence="1">
    <location>
        <begin position="464"/>
        <end position="483"/>
    </location>
</feature>